<dbReference type="PANTHER" id="PTHR11889:SF31">
    <property type="entry name" value="PROTEIN HEDGEHOG"/>
    <property type="match status" value="1"/>
</dbReference>
<dbReference type="CDD" id="cd00081">
    <property type="entry name" value="Hint"/>
    <property type="match status" value="1"/>
</dbReference>
<evidence type="ECO:0000256" key="1">
    <source>
        <dbReference type="ARBA" id="ARBA00022473"/>
    </source>
</evidence>
<dbReference type="InterPro" id="IPR036844">
    <property type="entry name" value="Hint_dom_sf"/>
</dbReference>
<feature type="region of interest" description="Disordered" evidence="3">
    <location>
        <begin position="1"/>
        <end position="22"/>
    </location>
</feature>
<keyword evidence="1" id="KW-0217">Developmental protein</keyword>
<dbReference type="InterPro" id="IPR003587">
    <property type="entry name" value="Hint_dom_N"/>
</dbReference>
<dbReference type="GO" id="GO:0007267">
    <property type="term" value="P:cell-cell signaling"/>
    <property type="evidence" value="ECO:0007669"/>
    <property type="project" value="InterPro"/>
</dbReference>
<feature type="compositionally biased region" description="Basic and acidic residues" evidence="3">
    <location>
        <begin position="1"/>
        <end position="12"/>
    </location>
</feature>
<dbReference type="EMBL" id="VWRR01000009">
    <property type="protein sequence ID" value="KAF6002628.1"/>
    <property type="molecule type" value="Genomic_DNA"/>
</dbReference>
<dbReference type="SMART" id="SM00306">
    <property type="entry name" value="HintN"/>
    <property type="match status" value="1"/>
</dbReference>
<name>A0A7J7IHY7_9RHOD</name>
<dbReference type="GO" id="GO:0010468">
    <property type="term" value="P:regulation of gene expression"/>
    <property type="evidence" value="ECO:0007669"/>
    <property type="project" value="TreeGrafter"/>
</dbReference>
<gene>
    <name evidence="5" type="ORF">F1559_000647</name>
</gene>
<dbReference type="GO" id="GO:0007224">
    <property type="term" value="P:smoothened signaling pathway"/>
    <property type="evidence" value="ECO:0007669"/>
    <property type="project" value="TreeGrafter"/>
</dbReference>
<dbReference type="GO" id="GO:0016540">
    <property type="term" value="P:protein autoprocessing"/>
    <property type="evidence" value="ECO:0007669"/>
    <property type="project" value="InterPro"/>
</dbReference>
<dbReference type="Gene3D" id="2.170.16.10">
    <property type="entry name" value="Hedgehog/Intein (Hint) domain"/>
    <property type="match status" value="1"/>
</dbReference>
<dbReference type="PRINTS" id="PR00632">
    <property type="entry name" value="SONICHHOG"/>
</dbReference>
<feature type="domain" description="Hint" evidence="4">
    <location>
        <begin position="221"/>
        <end position="326"/>
    </location>
</feature>
<dbReference type="SUPFAM" id="SSF51294">
    <property type="entry name" value="Hedgehog/intein (Hint) domain"/>
    <property type="match status" value="1"/>
</dbReference>
<dbReference type="InterPro" id="IPR001657">
    <property type="entry name" value="Hedgehog"/>
</dbReference>
<evidence type="ECO:0000256" key="2">
    <source>
        <dbReference type="ARBA" id="ARBA00022729"/>
    </source>
</evidence>
<evidence type="ECO:0000259" key="4">
    <source>
        <dbReference type="SMART" id="SM00306"/>
    </source>
</evidence>
<dbReference type="Proteomes" id="UP000530660">
    <property type="component" value="Unassembled WGS sequence"/>
</dbReference>
<reference evidence="5 6" key="1">
    <citation type="journal article" date="2020" name="J. Phycol.">
        <title>Comparative genome analysis reveals Cyanidiococcus gen. nov., a new extremophilic red algal genus sister to Cyanidioschyzon (Cyanidioschyzonaceae, Rhodophyta).</title>
        <authorList>
            <person name="Liu S.-L."/>
            <person name="Chiang Y.-R."/>
            <person name="Yoon H.S."/>
            <person name="Fu H.-Y."/>
        </authorList>
    </citation>
    <scope>NUCLEOTIDE SEQUENCE [LARGE SCALE GENOMIC DNA]</scope>
    <source>
        <strain evidence="5 6">THAL066</strain>
    </source>
</reference>
<dbReference type="GO" id="GO:0005113">
    <property type="term" value="F:patched binding"/>
    <property type="evidence" value="ECO:0007669"/>
    <property type="project" value="TreeGrafter"/>
</dbReference>
<evidence type="ECO:0000313" key="6">
    <source>
        <dbReference type="Proteomes" id="UP000530660"/>
    </source>
</evidence>
<dbReference type="OrthoDB" id="5539at2759"/>
<dbReference type="GO" id="GO:0005509">
    <property type="term" value="F:calcium ion binding"/>
    <property type="evidence" value="ECO:0007669"/>
    <property type="project" value="TreeGrafter"/>
</dbReference>
<protein>
    <recommendedName>
        <fullName evidence="4">Hint domain-containing protein</fullName>
    </recommendedName>
</protein>
<keyword evidence="2" id="KW-0732">Signal</keyword>
<dbReference type="GO" id="GO:0001708">
    <property type="term" value="P:cell fate specification"/>
    <property type="evidence" value="ECO:0007669"/>
    <property type="project" value="TreeGrafter"/>
</dbReference>
<sequence length="438" mass="47867">MFRVTPCDHDGEVPPTERSPVASTTVSLRQANVLNGTVPSLQYRSKGSATPLKQTGSWFSTAASSAAAGTSFGNAFWPAYLETGLTHIGTGPYSPIQGHQQNLPLAVIGPQQPGIAFVFPLRAGTQVTVDEGGYAGSQPYCHELVDVRFLYNAPYQVTYNVEFQCRDFADTAVCPPNPYTNTFPVYMPIDGSVQGAYGPSTGDLLMPAIIVRTRPQSPRQGHCLPGSAYVRTSNGSMRALRELQTGEWIWTRSLSDAGHQLLTRVYAFADYDPEAQHVPYLRLVTERGTVDLSPHHLVYVKKSSDTAMAFVPASDIRPGSGLMTDDGSVAYVRRIETMISTGALAPLTEAGTLLVNDHLVSCYSGRVSQPWAHTSFLPLRVYHQAMGYVPNSLRRRAGRWLRLSTATTPMRTGIHIYALWLMQMCRILGPLCPARDIA</sequence>
<comment type="caution">
    <text evidence="5">The sequence shown here is derived from an EMBL/GenBank/DDBJ whole genome shotgun (WGS) entry which is preliminary data.</text>
</comment>
<evidence type="ECO:0000256" key="3">
    <source>
        <dbReference type="SAM" id="MobiDB-lite"/>
    </source>
</evidence>
<keyword evidence="6" id="KW-1185">Reference proteome</keyword>
<dbReference type="Pfam" id="PF01079">
    <property type="entry name" value="Hint"/>
    <property type="match status" value="1"/>
</dbReference>
<organism evidence="5 6">
    <name type="scientific">Cyanidiococcus yangmingshanensis</name>
    <dbReference type="NCBI Taxonomy" id="2690220"/>
    <lineage>
        <taxon>Eukaryota</taxon>
        <taxon>Rhodophyta</taxon>
        <taxon>Bangiophyceae</taxon>
        <taxon>Cyanidiales</taxon>
        <taxon>Cyanidiaceae</taxon>
        <taxon>Cyanidiococcus</taxon>
    </lineage>
</organism>
<dbReference type="PANTHER" id="PTHR11889">
    <property type="entry name" value="HEDGEHOG"/>
    <property type="match status" value="1"/>
</dbReference>
<evidence type="ECO:0000313" key="5">
    <source>
        <dbReference type="EMBL" id="KAF6002628.1"/>
    </source>
</evidence>
<accession>A0A7J7IHY7</accession>
<proteinExistence type="predicted"/>
<dbReference type="InterPro" id="IPR001767">
    <property type="entry name" value="Hedgehog_Hint"/>
</dbReference>
<dbReference type="AlphaFoldDB" id="A0A7J7IHY7"/>
<dbReference type="GO" id="GO:0005615">
    <property type="term" value="C:extracellular space"/>
    <property type="evidence" value="ECO:0007669"/>
    <property type="project" value="TreeGrafter"/>
</dbReference>
<dbReference type="InterPro" id="IPR050387">
    <property type="entry name" value="Hedgehog_Signaling"/>
</dbReference>